<protein>
    <recommendedName>
        <fullName evidence="4">Transposase</fullName>
    </recommendedName>
</protein>
<dbReference type="PANTHER" id="PTHR46889">
    <property type="entry name" value="TRANSPOSASE INSF FOR INSERTION SEQUENCE IS3B-RELATED"/>
    <property type="match status" value="1"/>
</dbReference>
<reference evidence="2 3" key="1">
    <citation type="submission" date="2014-06" db="EMBL/GenBank/DDBJ databases">
        <title>Draft genome sequence of Bacillus gaemokensis JCM 15801 (MCCC 1A00707).</title>
        <authorList>
            <person name="Lai Q."/>
            <person name="Liu Y."/>
            <person name="Shao Z."/>
        </authorList>
    </citation>
    <scope>NUCLEOTIDE SEQUENCE [LARGE SCALE GENOMIC DNA]</scope>
    <source>
        <strain evidence="2 3">JCM 15801</strain>
    </source>
</reference>
<dbReference type="RefSeq" id="WP_051725706.1">
    <property type="nucleotide sequence ID" value="NZ_JOTM01000005.1"/>
</dbReference>
<dbReference type="PANTHER" id="PTHR46889:SF4">
    <property type="entry name" value="TRANSPOSASE INSO FOR INSERTION SEQUENCE ELEMENT IS911B-RELATED"/>
    <property type="match status" value="1"/>
</dbReference>
<sequence length="74" mass="8747">MKEMKLQAVIRKKKRNYAYAKSNVIVPNILKRNFSTAQPNQKWVTDITHLIWDGKTIFLSVIYDLFNNEVVSYN</sequence>
<dbReference type="InterPro" id="IPR050900">
    <property type="entry name" value="Transposase_IS3/IS150/IS904"/>
</dbReference>
<dbReference type="eggNOG" id="COG2801">
    <property type="taxonomic scope" value="Bacteria"/>
</dbReference>
<name>A0A073KDV6_9BACI</name>
<dbReference type="EMBL" id="JOTM01000005">
    <property type="protein sequence ID" value="KEK24775.1"/>
    <property type="molecule type" value="Genomic_DNA"/>
</dbReference>
<evidence type="ECO:0000313" key="2">
    <source>
        <dbReference type="EMBL" id="KEK24775.1"/>
    </source>
</evidence>
<proteinExistence type="predicted"/>
<dbReference type="Proteomes" id="UP000027778">
    <property type="component" value="Unassembled WGS sequence"/>
</dbReference>
<evidence type="ECO:0008006" key="4">
    <source>
        <dbReference type="Google" id="ProtNLM"/>
    </source>
</evidence>
<dbReference type="STRING" id="574375.AZF08_09410"/>
<evidence type="ECO:0000313" key="3">
    <source>
        <dbReference type="Proteomes" id="UP000027778"/>
    </source>
</evidence>
<keyword evidence="3" id="KW-1185">Reference proteome</keyword>
<dbReference type="InterPro" id="IPR012337">
    <property type="entry name" value="RNaseH-like_sf"/>
</dbReference>
<accession>A0A073KDV6</accession>
<organism evidence="2 3">
    <name type="scientific">Bacillus gaemokensis</name>
    <dbReference type="NCBI Taxonomy" id="574375"/>
    <lineage>
        <taxon>Bacteria</taxon>
        <taxon>Bacillati</taxon>
        <taxon>Bacillota</taxon>
        <taxon>Bacilli</taxon>
        <taxon>Bacillales</taxon>
        <taxon>Bacillaceae</taxon>
        <taxon>Bacillus</taxon>
        <taxon>Bacillus cereus group</taxon>
    </lineage>
</organism>
<gene>
    <name evidence="2" type="ORF">BAGA_24310</name>
</gene>
<dbReference type="SUPFAM" id="SSF53098">
    <property type="entry name" value="Ribonuclease H-like"/>
    <property type="match status" value="1"/>
</dbReference>
<dbReference type="AlphaFoldDB" id="A0A073KDV6"/>
<evidence type="ECO:0000256" key="1">
    <source>
        <dbReference type="ARBA" id="ARBA00002286"/>
    </source>
</evidence>
<comment type="function">
    <text evidence="1">Involved in the transposition of the insertion sequence.</text>
</comment>
<comment type="caution">
    <text evidence="2">The sequence shown here is derived from an EMBL/GenBank/DDBJ whole genome shotgun (WGS) entry which is preliminary data.</text>
</comment>
<dbReference type="OrthoDB" id="9781005at2"/>